<gene>
    <name evidence="3" type="ORF">HMPREF1092_03259</name>
</gene>
<comment type="caution">
    <text evidence="3">The sequence shown here is derived from an EMBL/GenBank/DDBJ whole genome shotgun (WGS) entry which is preliminary data.</text>
</comment>
<dbReference type="AlphaFoldDB" id="N9W7D5"/>
<dbReference type="RefSeq" id="WP_002599699.1">
    <property type="nucleotide sequence ID" value="NZ_JADPHC010000008.1"/>
</dbReference>
<dbReference type="InterPro" id="IPR037914">
    <property type="entry name" value="SpoVT-AbrB_sf"/>
</dbReference>
<dbReference type="SMART" id="SM00966">
    <property type="entry name" value="SpoVT_AbrB"/>
    <property type="match status" value="1"/>
</dbReference>
<feature type="domain" description="SpoVT-AbrB" evidence="2">
    <location>
        <begin position="13"/>
        <end position="58"/>
    </location>
</feature>
<evidence type="ECO:0000259" key="2">
    <source>
        <dbReference type="PROSITE" id="PS51740"/>
    </source>
</evidence>
<dbReference type="Pfam" id="PF04014">
    <property type="entry name" value="MazE_antitoxin"/>
    <property type="match status" value="1"/>
</dbReference>
<dbReference type="HOGENOM" id="CLU_1692425_0_0_9"/>
<keyword evidence="1" id="KW-0238">DNA-binding</keyword>
<organism evidence="3 4">
    <name type="scientific">Clostridium thermobutyricum</name>
    <dbReference type="NCBI Taxonomy" id="29372"/>
    <lineage>
        <taxon>Bacteria</taxon>
        <taxon>Bacillati</taxon>
        <taxon>Bacillota</taxon>
        <taxon>Clostridia</taxon>
        <taxon>Eubacteriales</taxon>
        <taxon>Clostridiaceae</taxon>
        <taxon>Clostridium</taxon>
    </lineage>
</organism>
<sequence length="155" mass="17779">MKINENIKGNEIKVTAKVTGKRQITIPKEICEMLGIDTGDKVIFVEKNNKIIFRKEIDKMICPICDGTGDIEEIECFFCKGKKEIPLRYNSTLYYLINIVMNDARKYNIAITVINQQINEDNSVVILDKPKIIVNSSNISDEKIKEINLKLQELI</sequence>
<dbReference type="eggNOG" id="COG2002">
    <property type="taxonomic scope" value="Bacteria"/>
</dbReference>
<dbReference type="PATRIC" id="fig|999411.4.peg.3174"/>
<dbReference type="InterPro" id="IPR007159">
    <property type="entry name" value="SpoVT-AbrB_dom"/>
</dbReference>
<dbReference type="EMBL" id="AGYT01000025">
    <property type="protein sequence ID" value="ENY98779.1"/>
    <property type="molecule type" value="Genomic_DNA"/>
</dbReference>
<protein>
    <submittedName>
        <fullName evidence="3">AbrB family transcriptional regulator</fullName>
    </submittedName>
</protein>
<dbReference type="PROSITE" id="PS51740">
    <property type="entry name" value="SPOVT_ABRB"/>
    <property type="match status" value="1"/>
</dbReference>
<dbReference type="NCBIfam" id="TIGR01439">
    <property type="entry name" value="lp_hng_hel_AbrB"/>
    <property type="match status" value="1"/>
</dbReference>
<dbReference type="Gene3D" id="6.20.20.10">
    <property type="match status" value="1"/>
</dbReference>
<name>N9W7D5_9CLOT</name>
<keyword evidence="4" id="KW-1185">Reference proteome</keyword>
<dbReference type="Gene3D" id="2.10.260.10">
    <property type="match status" value="1"/>
</dbReference>
<reference evidence="3 4" key="1">
    <citation type="submission" date="2013-01" db="EMBL/GenBank/DDBJ databases">
        <title>The Genome Sequence of Clostridium colicanis 209318.</title>
        <authorList>
            <consortium name="The Broad Institute Genome Sequencing Platform"/>
            <person name="Earl A."/>
            <person name="Ward D."/>
            <person name="Feldgarden M."/>
            <person name="Gevers D."/>
            <person name="Courvalin P."/>
            <person name="Lambert T."/>
            <person name="Walker B."/>
            <person name="Young S.K."/>
            <person name="Zeng Q."/>
            <person name="Gargeya S."/>
            <person name="Fitzgerald M."/>
            <person name="Haas B."/>
            <person name="Abouelleil A."/>
            <person name="Alvarado L."/>
            <person name="Arachchi H.M."/>
            <person name="Berlin A.M."/>
            <person name="Chapman S.B."/>
            <person name="Dewar J."/>
            <person name="Goldberg J."/>
            <person name="Griggs A."/>
            <person name="Gujja S."/>
            <person name="Hansen M."/>
            <person name="Howarth C."/>
            <person name="Imamovic A."/>
            <person name="Larimer J."/>
            <person name="McCowan C."/>
            <person name="Murphy C."/>
            <person name="Neiman D."/>
            <person name="Pearson M."/>
            <person name="Priest M."/>
            <person name="Roberts A."/>
            <person name="Saif S."/>
            <person name="Shea T."/>
            <person name="Sisk P."/>
            <person name="Sykes S."/>
            <person name="Wortman J."/>
            <person name="Nusbaum C."/>
            <person name="Birren B."/>
        </authorList>
    </citation>
    <scope>NUCLEOTIDE SEQUENCE [LARGE SCALE GENOMIC DNA]</scope>
    <source>
        <strain evidence="3 4">209318</strain>
    </source>
</reference>
<evidence type="ECO:0000313" key="3">
    <source>
        <dbReference type="EMBL" id="ENY98779.1"/>
    </source>
</evidence>
<dbReference type="SUPFAM" id="SSF89447">
    <property type="entry name" value="AbrB/MazE/MraZ-like"/>
    <property type="match status" value="1"/>
</dbReference>
<dbReference type="GO" id="GO:0003677">
    <property type="term" value="F:DNA binding"/>
    <property type="evidence" value="ECO:0007669"/>
    <property type="project" value="UniProtKB-UniRule"/>
</dbReference>
<accession>N9W7D5</accession>
<evidence type="ECO:0000256" key="1">
    <source>
        <dbReference type="PROSITE-ProRule" id="PRU01076"/>
    </source>
</evidence>
<dbReference type="Proteomes" id="UP000013097">
    <property type="component" value="Unassembled WGS sequence"/>
</dbReference>
<proteinExistence type="predicted"/>
<evidence type="ECO:0000313" key="4">
    <source>
        <dbReference type="Proteomes" id="UP000013097"/>
    </source>
</evidence>